<dbReference type="SUPFAM" id="SSF55594">
    <property type="entry name" value="HPr-like"/>
    <property type="match status" value="1"/>
</dbReference>
<accession>A0A0A5GJR5</accession>
<dbReference type="Gene3D" id="3.30.1340.10">
    <property type="entry name" value="HPr-like"/>
    <property type="match status" value="1"/>
</dbReference>
<dbReference type="Pfam" id="PF00381">
    <property type="entry name" value="PTS-HPr"/>
    <property type="match status" value="1"/>
</dbReference>
<evidence type="ECO:0000313" key="2">
    <source>
        <dbReference type="EMBL" id="KGX92244.1"/>
    </source>
</evidence>
<gene>
    <name evidence="2" type="ORF">N781_18290</name>
</gene>
<dbReference type="STRING" id="1385510.GCA_000425205_00834"/>
<dbReference type="PROSITE" id="PS51350">
    <property type="entry name" value="PTS_HPR_DOM"/>
    <property type="match status" value="1"/>
</dbReference>
<dbReference type="EMBL" id="AVPE01000007">
    <property type="protein sequence ID" value="KGX92244.1"/>
    <property type="molecule type" value="Genomic_DNA"/>
</dbReference>
<dbReference type="OrthoDB" id="2051287at2"/>
<feature type="domain" description="HPr" evidence="1">
    <location>
        <begin position="1"/>
        <end position="80"/>
    </location>
</feature>
<comment type="caution">
    <text evidence="2">The sequence shown here is derived from an EMBL/GenBank/DDBJ whole genome shotgun (WGS) entry which is preliminary data.</text>
</comment>
<dbReference type="PRINTS" id="PR00107">
    <property type="entry name" value="PHOSPHOCPHPR"/>
</dbReference>
<evidence type="ECO:0000313" key="3">
    <source>
        <dbReference type="Proteomes" id="UP000030528"/>
    </source>
</evidence>
<dbReference type="InterPro" id="IPR000032">
    <property type="entry name" value="HPr-like"/>
</dbReference>
<protein>
    <submittedName>
        <fullName evidence="2">PTS sorbose transporter subunit IIC</fullName>
    </submittedName>
</protein>
<organism evidence="2 3">
    <name type="scientific">Pontibacillus halophilus JSM 076056 = DSM 19796</name>
    <dbReference type="NCBI Taxonomy" id="1385510"/>
    <lineage>
        <taxon>Bacteria</taxon>
        <taxon>Bacillati</taxon>
        <taxon>Bacillota</taxon>
        <taxon>Bacilli</taxon>
        <taxon>Bacillales</taxon>
        <taxon>Bacillaceae</taxon>
        <taxon>Pontibacillus</taxon>
    </lineage>
</organism>
<name>A0A0A5GJR5_9BACI</name>
<dbReference type="Proteomes" id="UP000030528">
    <property type="component" value="Unassembled WGS sequence"/>
</dbReference>
<evidence type="ECO:0000259" key="1">
    <source>
        <dbReference type="PROSITE" id="PS51350"/>
    </source>
</evidence>
<dbReference type="eggNOG" id="ENOG5034A67">
    <property type="taxonomic scope" value="Bacteria"/>
</dbReference>
<dbReference type="AlphaFoldDB" id="A0A0A5GJR5"/>
<sequence>MLVTVNKPIFAESASKLVNLASGFSETILLKKDHWVVDAKSLLGVLALSLQPGDQLEIDVQGGNEAAVKQSFLDTELFQG</sequence>
<proteinExistence type="predicted"/>
<reference evidence="2 3" key="1">
    <citation type="submission" date="2013-08" db="EMBL/GenBank/DDBJ databases">
        <authorList>
            <person name="Huang J."/>
            <person name="Wang G."/>
        </authorList>
    </citation>
    <scope>NUCLEOTIDE SEQUENCE [LARGE SCALE GENOMIC DNA]</scope>
    <source>
        <strain evidence="2 3">JSM 076056</strain>
    </source>
</reference>
<keyword evidence="3" id="KW-1185">Reference proteome</keyword>
<dbReference type="InterPro" id="IPR035895">
    <property type="entry name" value="HPr-like_sf"/>
</dbReference>
<dbReference type="RefSeq" id="WP_036769789.1">
    <property type="nucleotide sequence ID" value="NZ_AULI01000002.1"/>
</dbReference>